<dbReference type="EMBL" id="NOKQ01000213">
    <property type="protein sequence ID" value="OZS78034.1"/>
    <property type="molecule type" value="Genomic_DNA"/>
</dbReference>
<dbReference type="PANTHER" id="PTHR43071:SF1">
    <property type="entry name" value="2-AMINO-4-HYDROXY-6-HYDROXYMETHYLDIHYDROPTERIDINE PYROPHOSPHOKINASE"/>
    <property type="match status" value="1"/>
</dbReference>
<dbReference type="Proteomes" id="UP000217065">
    <property type="component" value="Unassembled WGS sequence"/>
</dbReference>
<dbReference type="GO" id="GO:0046656">
    <property type="term" value="P:folic acid biosynthetic process"/>
    <property type="evidence" value="ECO:0007669"/>
    <property type="project" value="UniProtKB-KW"/>
</dbReference>
<dbReference type="PROSITE" id="PS00794">
    <property type="entry name" value="HPPK"/>
    <property type="match status" value="1"/>
</dbReference>
<keyword evidence="7" id="KW-0067">ATP-binding</keyword>
<evidence type="ECO:0000256" key="3">
    <source>
        <dbReference type="ARBA" id="ARBA00013253"/>
    </source>
</evidence>
<dbReference type="SUPFAM" id="SSF55083">
    <property type="entry name" value="6-hydroxymethyl-7,8-dihydropterin pyrophosphokinase, HPPK"/>
    <property type="match status" value="1"/>
</dbReference>
<keyword evidence="11" id="KW-1185">Reference proteome</keyword>
<keyword evidence="8" id="KW-0289">Folate biosynthesis</keyword>
<comment type="catalytic activity">
    <reaction evidence="1">
        <text>6-hydroxymethyl-7,8-dihydropterin + ATP = (7,8-dihydropterin-6-yl)methyl diphosphate + AMP + H(+)</text>
        <dbReference type="Rhea" id="RHEA:11412"/>
        <dbReference type="ChEBI" id="CHEBI:15378"/>
        <dbReference type="ChEBI" id="CHEBI:30616"/>
        <dbReference type="ChEBI" id="CHEBI:44841"/>
        <dbReference type="ChEBI" id="CHEBI:72950"/>
        <dbReference type="ChEBI" id="CHEBI:456215"/>
        <dbReference type="EC" id="2.7.6.3"/>
    </reaction>
</comment>
<evidence type="ECO:0000259" key="9">
    <source>
        <dbReference type="PROSITE" id="PS00794"/>
    </source>
</evidence>
<dbReference type="EC" id="2.7.6.3" evidence="3"/>
<evidence type="ECO:0000256" key="5">
    <source>
        <dbReference type="ARBA" id="ARBA00022741"/>
    </source>
</evidence>
<proteinExistence type="predicted"/>
<evidence type="ECO:0000256" key="1">
    <source>
        <dbReference type="ARBA" id="ARBA00000198"/>
    </source>
</evidence>
<accession>A0A264W384</accession>
<dbReference type="GO" id="GO:0005524">
    <property type="term" value="F:ATP binding"/>
    <property type="evidence" value="ECO:0007669"/>
    <property type="project" value="UniProtKB-KW"/>
</dbReference>
<dbReference type="InterPro" id="IPR000550">
    <property type="entry name" value="Hppk"/>
</dbReference>
<dbReference type="PANTHER" id="PTHR43071">
    <property type="entry name" value="2-AMINO-4-HYDROXY-6-HYDROXYMETHYLDIHYDROPTERIDINE PYROPHOSPHOKINASE"/>
    <property type="match status" value="1"/>
</dbReference>
<keyword evidence="4" id="KW-0808">Transferase</keyword>
<protein>
    <recommendedName>
        <fullName evidence="3">2-amino-4-hydroxy-6-hydroxymethyldihydropteridine diphosphokinase</fullName>
        <ecNumber evidence="3">2.7.6.3</ecNumber>
    </recommendedName>
</protein>
<name>A0A264W384_9BACL</name>
<dbReference type="GO" id="GO:0016301">
    <property type="term" value="F:kinase activity"/>
    <property type="evidence" value="ECO:0007669"/>
    <property type="project" value="UniProtKB-KW"/>
</dbReference>
<evidence type="ECO:0000256" key="6">
    <source>
        <dbReference type="ARBA" id="ARBA00022777"/>
    </source>
</evidence>
<feature type="domain" description="7,8-dihydro-6-hydroxymethylpterin-pyrophosphokinase" evidence="9">
    <location>
        <begin position="88"/>
        <end position="99"/>
    </location>
</feature>
<evidence type="ECO:0000256" key="4">
    <source>
        <dbReference type="ARBA" id="ARBA00022679"/>
    </source>
</evidence>
<dbReference type="Pfam" id="PF01288">
    <property type="entry name" value="HPPK"/>
    <property type="match status" value="1"/>
</dbReference>
<dbReference type="AlphaFoldDB" id="A0A264W384"/>
<comment type="pathway">
    <text evidence="2">Cofactor biosynthesis; tetrahydrofolate biosynthesis; 2-amino-4-hydroxy-6-hydroxymethyl-7,8-dihydropteridine diphosphate from 7,8-dihydroneopterin triphosphate: step 4/4.</text>
</comment>
<evidence type="ECO:0000313" key="11">
    <source>
        <dbReference type="Proteomes" id="UP000217065"/>
    </source>
</evidence>
<evidence type="ECO:0000256" key="2">
    <source>
        <dbReference type="ARBA" id="ARBA00005051"/>
    </source>
</evidence>
<comment type="caution">
    <text evidence="10">The sequence shown here is derived from an EMBL/GenBank/DDBJ whole genome shotgun (WGS) entry which is preliminary data.</text>
</comment>
<dbReference type="CDD" id="cd00483">
    <property type="entry name" value="HPPK"/>
    <property type="match status" value="1"/>
</dbReference>
<dbReference type="RefSeq" id="WP_094942905.1">
    <property type="nucleotide sequence ID" value="NZ_NOKQ01000213.1"/>
</dbReference>
<evidence type="ECO:0000256" key="8">
    <source>
        <dbReference type="ARBA" id="ARBA00022909"/>
    </source>
</evidence>
<dbReference type="UniPathway" id="UPA00077">
    <property type="reaction ID" value="UER00155"/>
</dbReference>
<sequence>MNTAYLSIGSNIGDRLQFLKDAVEKVAAHSDIQVERVSDIYETDPVGYTDQAAFLNIAVKLTTSLAPHDLLAVCQSVEQELGRKRLIRWGPRTVDLDILVYNDENIESDDLTLPHPRMAERAFVLIPLASISADPAHQELAAAFDPEKEGIRLWTAFDGDGAFVHTES</sequence>
<organism evidence="10 11">
    <name type="scientific">Tetzosporium hominis</name>
    <dbReference type="NCBI Taxonomy" id="2020506"/>
    <lineage>
        <taxon>Bacteria</taxon>
        <taxon>Bacillati</taxon>
        <taxon>Bacillota</taxon>
        <taxon>Bacilli</taxon>
        <taxon>Bacillales</taxon>
        <taxon>Caryophanaceae</taxon>
        <taxon>Tetzosporium</taxon>
    </lineage>
</organism>
<reference evidence="10 11" key="1">
    <citation type="submission" date="2017-07" db="EMBL/GenBank/DDBJ databases">
        <title>Tetzosporium hominis gen.nov. sp.nov.</title>
        <authorList>
            <person name="Tetz G."/>
            <person name="Tetz V."/>
        </authorList>
    </citation>
    <scope>NUCLEOTIDE SEQUENCE [LARGE SCALE GENOMIC DNA]</scope>
    <source>
        <strain evidence="10 11">VT-49</strain>
    </source>
</reference>
<gene>
    <name evidence="10" type="primary">folK</name>
    <name evidence="10" type="ORF">CF394_08280</name>
</gene>
<evidence type="ECO:0000256" key="7">
    <source>
        <dbReference type="ARBA" id="ARBA00022840"/>
    </source>
</evidence>
<evidence type="ECO:0000313" key="10">
    <source>
        <dbReference type="EMBL" id="OZS78034.1"/>
    </source>
</evidence>
<dbReference type="GO" id="GO:0046654">
    <property type="term" value="P:tetrahydrofolate biosynthetic process"/>
    <property type="evidence" value="ECO:0007669"/>
    <property type="project" value="UniProtKB-UniPathway"/>
</dbReference>
<dbReference type="OrthoDB" id="9808041at2"/>
<keyword evidence="5" id="KW-0547">Nucleotide-binding</keyword>
<dbReference type="NCBIfam" id="TIGR01498">
    <property type="entry name" value="folK"/>
    <property type="match status" value="1"/>
</dbReference>
<dbReference type="GO" id="GO:0003848">
    <property type="term" value="F:2-amino-4-hydroxy-6-hydroxymethyldihydropteridine diphosphokinase activity"/>
    <property type="evidence" value="ECO:0007669"/>
    <property type="project" value="UniProtKB-EC"/>
</dbReference>
<dbReference type="InterPro" id="IPR035907">
    <property type="entry name" value="Hppk_sf"/>
</dbReference>
<dbReference type="Gene3D" id="3.30.70.560">
    <property type="entry name" value="7,8-Dihydro-6-hydroxymethylpterin-pyrophosphokinase HPPK"/>
    <property type="match status" value="1"/>
</dbReference>
<keyword evidence="6 10" id="KW-0418">Kinase</keyword>